<accession>A0AA85K2R0</accession>
<protein>
    <submittedName>
        <fullName evidence="2">Uncharacterized protein</fullName>
    </submittedName>
</protein>
<name>A0AA85K2R0_TRIRE</name>
<reference evidence="2" key="2">
    <citation type="submission" date="2023-11" db="UniProtKB">
        <authorList>
            <consortium name="WormBaseParasite"/>
        </authorList>
    </citation>
    <scope>IDENTIFICATION</scope>
</reference>
<keyword evidence="1" id="KW-1185">Reference proteome</keyword>
<dbReference type="AlphaFoldDB" id="A0AA85K2R0"/>
<reference evidence="1" key="1">
    <citation type="submission" date="2022-06" db="EMBL/GenBank/DDBJ databases">
        <authorList>
            <person name="Berger JAMES D."/>
            <person name="Berger JAMES D."/>
        </authorList>
    </citation>
    <scope>NUCLEOTIDE SEQUENCE [LARGE SCALE GENOMIC DNA]</scope>
</reference>
<organism evidence="1 2">
    <name type="scientific">Trichobilharzia regenti</name>
    <name type="common">Nasal bird schistosome</name>
    <dbReference type="NCBI Taxonomy" id="157069"/>
    <lineage>
        <taxon>Eukaryota</taxon>
        <taxon>Metazoa</taxon>
        <taxon>Spiralia</taxon>
        <taxon>Lophotrochozoa</taxon>
        <taxon>Platyhelminthes</taxon>
        <taxon>Trematoda</taxon>
        <taxon>Digenea</taxon>
        <taxon>Strigeidida</taxon>
        <taxon>Schistosomatoidea</taxon>
        <taxon>Schistosomatidae</taxon>
        <taxon>Trichobilharzia</taxon>
    </lineage>
</organism>
<sequence length="104" mass="11729">MQVISLLGYERLHQHLTKRRFKQGTADIQQWLLPTEDQMAGQKELAAQNSENKPIKDPLLSKYAEGNGDGLDKTLRKPQNNIACQVIVLVESESETKSEVLIRG</sequence>
<dbReference type="Proteomes" id="UP000050795">
    <property type="component" value="Unassembled WGS sequence"/>
</dbReference>
<dbReference type="WBParaSite" id="TREG1_62370.1">
    <property type="protein sequence ID" value="TREG1_62370.1"/>
    <property type="gene ID" value="TREG1_62370"/>
</dbReference>
<evidence type="ECO:0000313" key="2">
    <source>
        <dbReference type="WBParaSite" id="TREG1_62370.1"/>
    </source>
</evidence>
<evidence type="ECO:0000313" key="1">
    <source>
        <dbReference type="Proteomes" id="UP000050795"/>
    </source>
</evidence>
<proteinExistence type="predicted"/>